<keyword evidence="2" id="KW-1185">Reference proteome</keyword>
<proteinExistence type="predicted"/>
<dbReference type="Proteomes" id="UP000773462">
    <property type="component" value="Unassembled WGS sequence"/>
</dbReference>
<gene>
    <name evidence="1" type="ORF">J2Z70_003952</name>
</gene>
<dbReference type="InterPro" id="IPR026838">
    <property type="entry name" value="YheC/D"/>
</dbReference>
<name>A0ABS4NUQ6_9BACL</name>
<comment type="caution">
    <text evidence="1">The sequence shown here is derived from an EMBL/GenBank/DDBJ whole genome shotgun (WGS) entry which is preliminary data.</text>
</comment>
<organism evidence="1 2">
    <name type="scientific">Paenibacillus silagei</name>
    <dbReference type="NCBI Taxonomy" id="1670801"/>
    <lineage>
        <taxon>Bacteria</taxon>
        <taxon>Bacillati</taxon>
        <taxon>Bacillota</taxon>
        <taxon>Bacilli</taxon>
        <taxon>Bacillales</taxon>
        <taxon>Paenibacillaceae</taxon>
        <taxon>Paenibacillus</taxon>
    </lineage>
</organism>
<evidence type="ECO:0008006" key="3">
    <source>
        <dbReference type="Google" id="ProtNLM"/>
    </source>
</evidence>
<evidence type="ECO:0000313" key="1">
    <source>
        <dbReference type="EMBL" id="MBP2113791.1"/>
    </source>
</evidence>
<evidence type="ECO:0000313" key="2">
    <source>
        <dbReference type="Proteomes" id="UP000773462"/>
    </source>
</evidence>
<protein>
    <recommendedName>
        <fullName evidence="3">YheC/YheD family protein</fullName>
    </recommendedName>
</protein>
<dbReference type="Pfam" id="PF14398">
    <property type="entry name" value="ATPgrasp_YheCD"/>
    <property type="match status" value="1"/>
</dbReference>
<accession>A0ABS4NUQ6</accession>
<dbReference type="RefSeq" id="WP_209875988.1">
    <property type="nucleotide sequence ID" value="NZ_JAGGLV010000013.1"/>
</dbReference>
<dbReference type="EMBL" id="JAGGLV010000013">
    <property type="protein sequence ID" value="MBP2113791.1"/>
    <property type="molecule type" value="Genomic_DNA"/>
</dbReference>
<dbReference type="SUPFAM" id="SSF56059">
    <property type="entry name" value="Glutathione synthetase ATP-binding domain-like"/>
    <property type="match status" value="1"/>
</dbReference>
<dbReference type="Gene3D" id="3.30.470.20">
    <property type="entry name" value="ATP-grasp fold, B domain"/>
    <property type="match status" value="1"/>
</dbReference>
<sequence length="365" mass="40481">MGQKLVGILLNAAMHGGVPRLKTGQESLANYEEAAAAYGLTPCFVKLSDIDVASGFSSVYMKKGLQGYRRQIVPTPEVIHNRAIYDPRSTGVERLLRQGIQVYNSCNRYGKDQIHGLLERSRELQAYLPVTASGLSGLREMMNRYPDLILKPCRGSVGNGVMRLTRSGEGRWLWSYSLSGSRRKVSRSVNPDALPRVLRARLSSVPYLVQERIPLAEINGRPFDLRVTVQRGWGGAWQVTGLFAKLAAPGGFVSNIARGGEALKSSFALEQAFPGEEAARIRMSVLSLSLALARELEKSLPGLADIGLDIGVTKHGQLYFIECNGRDQRYGFQKAGLRGVWKDSYRQPMGYARYLYEEALRMNSY</sequence>
<reference evidence="1 2" key="1">
    <citation type="submission" date="2021-03" db="EMBL/GenBank/DDBJ databases">
        <title>Genomic Encyclopedia of Type Strains, Phase IV (KMG-IV): sequencing the most valuable type-strain genomes for metagenomic binning, comparative biology and taxonomic classification.</title>
        <authorList>
            <person name="Goeker M."/>
        </authorList>
    </citation>
    <scope>NUCLEOTIDE SEQUENCE [LARGE SCALE GENOMIC DNA]</scope>
    <source>
        <strain evidence="1 2">DSM 101953</strain>
    </source>
</reference>